<evidence type="ECO:0000256" key="1">
    <source>
        <dbReference type="SAM" id="Phobius"/>
    </source>
</evidence>
<dbReference type="SUPFAM" id="SSF53756">
    <property type="entry name" value="UDP-Glycosyltransferase/glycogen phosphorylase"/>
    <property type="match status" value="1"/>
</dbReference>
<keyword evidence="4" id="KW-1185">Reference proteome</keyword>
<dbReference type="RefSeq" id="WP_078831911.1">
    <property type="nucleotide sequence ID" value="NZ_FUWH01000007.1"/>
</dbReference>
<keyword evidence="1" id="KW-1133">Transmembrane helix</keyword>
<dbReference type="Gene3D" id="3.40.50.2000">
    <property type="entry name" value="Glycogen Phosphorylase B"/>
    <property type="match status" value="1"/>
</dbReference>
<protein>
    <submittedName>
        <fullName evidence="3">Glycosyltransferase involved in cell wall bisynthesis</fullName>
    </submittedName>
</protein>
<keyword evidence="3" id="KW-0808">Transferase</keyword>
<feature type="transmembrane region" description="Helical" evidence="1">
    <location>
        <begin position="95"/>
        <end position="116"/>
    </location>
</feature>
<accession>A0A1T4Q5E7</accession>
<dbReference type="Proteomes" id="UP000190888">
    <property type="component" value="Unassembled WGS sequence"/>
</dbReference>
<name>A0A1T4Q5E7_9BACT</name>
<dbReference type="AlphaFoldDB" id="A0A1T4Q5E7"/>
<dbReference type="OrthoDB" id="9790710at2"/>
<dbReference type="EMBL" id="FUWH01000007">
    <property type="protein sequence ID" value="SJZ98751.1"/>
    <property type="molecule type" value="Genomic_DNA"/>
</dbReference>
<dbReference type="STRING" id="413434.SAMN04488132_107145"/>
<keyword evidence="1" id="KW-0812">Transmembrane</keyword>
<evidence type="ECO:0000259" key="2">
    <source>
        <dbReference type="Pfam" id="PF00534"/>
    </source>
</evidence>
<gene>
    <name evidence="3" type="ORF">SAMN04488132_107145</name>
</gene>
<feature type="domain" description="Glycosyl transferase family 1" evidence="2">
    <location>
        <begin position="200"/>
        <end position="328"/>
    </location>
</feature>
<reference evidence="3 4" key="1">
    <citation type="submission" date="2017-02" db="EMBL/GenBank/DDBJ databases">
        <authorList>
            <person name="Peterson S.W."/>
        </authorList>
    </citation>
    <scope>NUCLEOTIDE SEQUENCE [LARGE SCALE GENOMIC DNA]</scope>
    <source>
        <strain evidence="3 4">DSM 22335</strain>
    </source>
</reference>
<dbReference type="Pfam" id="PF00534">
    <property type="entry name" value="Glycos_transf_1"/>
    <property type="match status" value="1"/>
</dbReference>
<dbReference type="InterPro" id="IPR001296">
    <property type="entry name" value="Glyco_trans_1"/>
</dbReference>
<sequence>MNKLLVFAEYYYPGYKAGGPIQSLLNITECIREDFTISVYTSSYDLTAAAPYDQVTPNEWNNIVVRGNEYSIFYKAGRGLQIRSLIRAVRKTDVIYLNGIFSSSFFLLPVLVNFFLKKKMIISPRGMLQAGALNVKSKKKRIYLFLLKKSGLLNNAKWHATDPVEKEDIASVFAKNNGIVVLPNLPRKPLPVIATPQKEAGKLNLVYLSLITAKKNLDLLLAAVAEMDNVYLNVYGPVKDVKYWEKKCLPIISRHPDKITYKGDLQPEMVQQTIAAYDALALLSSGENFGHALYECLSVGRPVITSPFTPWTDLEIKKAGFNTEINNVSTVIATLERMRLMDQTTYKLFCIQAHHEACEYYFGTDFKAGYKKLFTS</sequence>
<evidence type="ECO:0000313" key="3">
    <source>
        <dbReference type="EMBL" id="SJZ98751.1"/>
    </source>
</evidence>
<dbReference type="GO" id="GO:0016757">
    <property type="term" value="F:glycosyltransferase activity"/>
    <property type="evidence" value="ECO:0007669"/>
    <property type="project" value="InterPro"/>
</dbReference>
<proteinExistence type="predicted"/>
<keyword evidence="1" id="KW-0472">Membrane</keyword>
<evidence type="ECO:0000313" key="4">
    <source>
        <dbReference type="Proteomes" id="UP000190888"/>
    </source>
</evidence>
<organism evidence="3 4">
    <name type="scientific">Sediminibacterium ginsengisoli</name>
    <dbReference type="NCBI Taxonomy" id="413434"/>
    <lineage>
        <taxon>Bacteria</taxon>
        <taxon>Pseudomonadati</taxon>
        <taxon>Bacteroidota</taxon>
        <taxon>Chitinophagia</taxon>
        <taxon>Chitinophagales</taxon>
        <taxon>Chitinophagaceae</taxon>
        <taxon>Sediminibacterium</taxon>
    </lineage>
</organism>